<gene>
    <name evidence="8" type="primary">LOC117654528</name>
</gene>
<dbReference type="GO" id="GO:0042803">
    <property type="term" value="F:protein homodimerization activity"/>
    <property type="evidence" value="ECO:0007669"/>
    <property type="project" value="UniProtKB-UniRule"/>
</dbReference>
<dbReference type="GO" id="GO:0006741">
    <property type="term" value="P:NADP+ biosynthetic process"/>
    <property type="evidence" value="ECO:0007669"/>
    <property type="project" value="UniProtKB-UniRule"/>
</dbReference>
<comment type="similarity">
    <text evidence="1 6">Belongs to the NAD kinase family.</text>
</comment>
<dbReference type="Pfam" id="PF01513">
    <property type="entry name" value="NAD_kinase"/>
    <property type="match status" value="1"/>
</dbReference>
<dbReference type="GO" id="GO:0005524">
    <property type="term" value="F:ATP binding"/>
    <property type="evidence" value="ECO:0007669"/>
    <property type="project" value="UniProtKB-UniRule"/>
</dbReference>
<dbReference type="SUPFAM" id="SSF111331">
    <property type="entry name" value="NAD kinase/diacylglycerol kinase-like"/>
    <property type="match status" value="1"/>
</dbReference>
<dbReference type="EC" id="2.7.1.23" evidence="6"/>
<dbReference type="InterPro" id="IPR016064">
    <property type="entry name" value="NAD/diacylglycerol_kinase_sf"/>
</dbReference>
<dbReference type="InParanoid" id="A0A6P9AND6"/>
<dbReference type="InterPro" id="IPR002504">
    <property type="entry name" value="NADK"/>
</dbReference>
<comment type="subcellular location">
    <subcellularLocation>
        <location evidence="6">Mitochondrion</location>
    </subcellularLocation>
</comment>
<dbReference type="FunCoup" id="A0A6P9AND6">
    <property type="interactions" value="1744"/>
</dbReference>
<keyword evidence="4 6" id="KW-0521">NADP</keyword>
<keyword evidence="6" id="KW-0547">Nucleotide-binding</keyword>
<keyword evidence="6" id="KW-0067">ATP-binding</keyword>
<evidence type="ECO:0000256" key="5">
    <source>
        <dbReference type="ARBA" id="ARBA00023027"/>
    </source>
</evidence>
<dbReference type="Proteomes" id="UP000515158">
    <property type="component" value="Unplaced"/>
</dbReference>
<dbReference type="GeneID" id="117654528"/>
<dbReference type="InterPro" id="IPR017437">
    <property type="entry name" value="ATP-NAD_kinase_PpnK-typ_C"/>
</dbReference>
<evidence type="ECO:0000256" key="1">
    <source>
        <dbReference type="ARBA" id="ARBA00010995"/>
    </source>
</evidence>
<evidence type="ECO:0000313" key="8">
    <source>
        <dbReference type="RefSeq" id="XP_034257111.1"/>
    </source>
</evidence>
<keyword evidence="5 6" id="KW-0520">NAD</keyword>
<dbReference type="GO" id="GO:0003951">
    <property type="term" value="F:NAD+ kinase activity"/>
    <property type="evidence" value="ECO:0007669"/>
    <property type="project" value="UniProtKB-UniRule"/>
</dbReference>
<dbReference type="PANTHER" id="PTHR13158">
    <property type="match status" value="1"/>
</dbReference>
<dbReference type="OrthoDB" id="185618at2759"/>
<accession>A0A6P9AND6</accession>
<dbReference type="GO" id="GO:0005739">
    <property type="term" value="C:mitochondrion"/>
    <property type="evidence" value="ECO:0007669"/>
    <property type="project" value="UniProtKB-SubCell"/>
</dbReference>
<keyword evidence="3 6" id="KW-0418">Kinase</keyword>
<keyword evidence="2 6" id="KW-0808">Transferase</keyword>
<dbReference type="Gene3D" id="3.40.50.10330">
    <property type="entry name" value="Probable inorganic polyphosphate/atp-NAD kinase, domain 1"/>
    <property type="match status" value="1"/>
</dbReference>
<dbReference type="PANTHER" id="PTHR13158:SF5">
    <property type="entry name" value="NAD KINASE 2, MITOCHONDRIAL"/>
    <property type="match status" value="1"/>
</dbReference>
<dbReference type="RefSeq" id="XP_034257111.1">
    <property type="nucleotide sequence ID" value="XM_034401220.1"/>
</dbReference>
<evidence type="ECO:0000256" key="4">
    <source>
        <dbReference type="ARBA" id="ARBA00022857"/>
    </source>
</evidence>
<dbReference type="KEGG" id="tpal:117654528"/>
<dbReference type="GO" id="GO:0019674">
    <property type="term" value="P:NAD+ metabolic process"/>
    <property type="evidence" value="ECO:0007669"/>
    <property type="project" value="UniProtKB-UniRule"/>
</dbReference>
<proteinExistence type="inferred from homology"/>
<evidence type="ECO:0000256" key="3">
    <source>
        <dbReference type="ARBA" id="ARBA00022777"/>
    </source>
</evidence>
<organism evidence="8">
    <name type="scientific">Thrips palmi</name>
    <name type="common">Melon thrips</name>
    <dbReference type="NCBI Taxonomy" id="161013"/>
    <lineage>
        <taxon>Eukaryota</taxon>
        <taxon>Metazoa</taxon>
        <taxon>Ecdysozoa</taxon>
        <taxon>Arthropoda</taxon>
        <taxon>Hexapoda</taxon>
        <taxon>Insecta</taxon>
        <taxon>Pterygota</taxon>
        <taxon>Neoptera</taxon>
        <taxon>Paraneoptera</taxon>
        <taxon>Thysanoptera</taxon>
        <taxon>Terebrantia</taxon>
        <taxon>Thripoidea</taxon>
        <taxon>Thripidae</taxon>
        <taxon>Thrips</taxon>
    </lineage>
</organism>
<evidence type="ECO:0000313" key="7">
    <source>
        <dbReference type="Proteomes" id="UP000515158"/>
    </source>
</evidence>
<evidence type="ECO:0000256" key="6">
    <source>
        <dbReference type="PIRNR" id="PIRNR017565"/>
    </source>
</evidence>
<keyword evidence="6" id="KW-0496">Mitochondrion</keyword>
<dbReference type="Gene3D" id="2.60.200.30">
    <property type="entry name" value="Probable inorganic polyphosphate/atp-NAD kinase, domain 2"/>
    <property type="match status" value="1"/>
</dbReference>
<evidence type="ECO:0000256" key="2">
    <source>
        <dbReference type="ARBA" id="ARBA00022679"/>
    </source>
</evidence>
<dbReference type="AlphaFoldDB" id="A0A6P9AND6"/>
<comment type="function">
    <text evidence="6">Mitochondrial NAD(+) kinase that phosphorylates NAD(+) to yield NADP(+). Can use both ATP or inorganic polyphosphate as the phosphoryl donor.</text>
</comment>
<dbReference type="InterPro" id="IPR017438">
    <property type="entry name" value="ATP-NAD_kinase_N"/>
</dbReference>
<reference evidence="8" key="1">
    <citation type="submission" date="2025-08" db="UniProtKB">
        <authorList>
            <consortium name="RefSeq"/>
        </authorList>
    </citation>
    <scope>IDENTIFICATION</scope>
    <source>
        <tissue evidence="8">Total insect</tissue>
    </source>
</reference>
<comment type="catalytic activity">
    <reaction evidence="6">
        <text>NAD(+) + ATP = ADP + NADP(+) + H(+)</text>
        <dbReference type="Rhea" id="RHEA:18629"/>
        <dbReference type="ChEBI" id="CHEBI:15378"/>
        <dbReference type="ChEBI" id="CHEBI:30616"/>
        <dbReference type="ChEBI" id="CHEBI:57540"/>
        <dbReference type="ChEBI" id="CHEBI:58349"/>
        <dbReference type="ChEBI" id="CHEBI:456216"/>
        <dbReference type="EC" id="2.7.1.23"/>
    </reaction>
</comment>
<dbReference type="CTD" id="133686"/>
<dbReference type="InterPro" id="IPR012355">
    <property type="entry name" value="NADK2_mit"/>
</dbReference>
<protein>
    <recommendedName>
        <fullName evidence="6">NAD kinase 2, mitochondrial</fullName>
        <ecNumber evidence="6">2.7.1.23</ecNumber>
    </recommendedName>
    <alternativeName>
        <fullName evidence="6">NAD kinase domain-containing protein 1, mitochondrial</fullName>
    </alternativeName>
</protein>
<name>A0A6P9AND6_THRPL</name>
<comment type="subunit">
    <text evidence="6">Homodimer.</text>
</comment>
<keyword evidence="7" id="KW-1185">Reference proteome</keyword>
<dbReference type="PIRSF" id="PIRSF017565">
    <property type="entry name" value="Kin_ATP-NAD_euk"/>
    <property type="match status" value="1"/>
</dbReference>
<sequence length="443" mass="50124">MSSKHLILKNVGRVYCKTFCRWEPLTVTKQHSPMFQGKTECFSTQTTMASEPPTSVKLSKLLLVSKLSRYDFERCRHVDLTESELEVALRKRGADYDSLIKNHKLHKEFEQNVKKAFEDAGIEARVVNRFDYTMDKINWADMICAVGGDGTFLLAAGRVTDNRKPVIGFNSDPRRSEGYLSLNKKYSTNIEEAVRKLKQGEFKWRFRNRIRIILCGENVHEDPVELHEQELLGSNQRFFSAVPESRLESNVVSPAETNVQQRRLPVLALNEVFIGENLSARVSYYEMRMNDGPRTKIKSSGLCVTTGTGSTSWNLSINRLTQQSVSEVLRLLQEKRPELLPALTHESALVQDLADEFNSSLVFSAEDTRMGYTIRDLISAGVWPQPKGVEPRGFASRIEVKSRCLDAGLVVDGGLSFRFNDGTVAILEIHESDALRTVDLNEP</sequence>